<dbReference type="InterPro" id="IPR008988">
    <property type="entry name" value="Transcriptional_repressor_C"/>
</dbReference>
<dbReference type="SUPFAM" id="SSF50037">
    <property type="entry name" value="C-terminal domain of transcriptional repressors"/>
    <property type="match status" value="1"/>
</dbReference>
<feature type="domain" description="Ferrous iron transporter FeoA-like" evidence="2">
    <location>
        <begin position="1"/>
        <end position="69"/>
    </location>
</feature>
<sequence>MPLIMARTGECNTIIRITGKDETKRFLENMGFITGGDITVVSEMGGNMIVNIKGTRVAISKSMANRIMV</sequence>
<dbReference type="Proteomes" id="UP000036873">
    <property type="component" value="Unassembled WGS sequence"/>
</dbReference>
<dbReference type="PANTHER" id="PTHR43151">
    <property type="entry name" value="FEOA FAMILY PROTEIN"/>
    <property type="match status" value="1"/>
</dbReference>
<dbReference type="InterPro" id="IPR007167">
    <property type="entry name" value="Fe-transptr_FeoA-like"/>
</dbReference>
<evidence type="ECO:0000313" key="3">
    <source>
        <dbReference type="EMBL" id="KNZ43412.1"/>
    </source>
</evidence>
<accession>A0A0L6U518</accession>
<dbReference type="GO" id="GO:0046914">
    <property type="term" value="F:transition metal ion binding"/>
    <property type="evidence" value="ECO:0007669"/>
    <property type="project" value="InterPro"/>
</dbReference>
<dbReference type="EMBL" id="LGYO01000004">
    <property type="protein sequence ID" value="KNZ43412.1"/>
    <property type="molecule type" value="Genomic_DNA"/>
</dbReference>
<proteinExistence type="predicted"/>
<dbReference type="SMART" id="SM00899">
    <property type="entry name" value="FeoA"/>
    <property type="match status" value="1"/>
</dbReference>
<dbReference type="Gene3D" id="2.30.30.90">
    <property type="match status" value="1"/>
</dbReference>
<comment type="caution">
    <text evidence="3">The sequence shown here is derived from an EMBL/GenBank/DDBJ whole genome shotgun (WGS) entry which is preliminary data.</text>
</comment>
<gene>
    <name evidence="3" type="ORF">AKG39_01560</name>
</gene>
<dbReference type="AlphaFoldDB" id="A0A0L6U518"/>
<dbReference type="InterPro" id="IPR038157">
    <property type="entry name" value="FeoA_core_dom"/>
</dbReference>
<dbReference type="RefSeq" id="WP_050738601.1">
    <property type="nucleotide sequence ID" value="NZ_LGYO01000004.1"/>
</dbReference>
<protein>
    <submittedName>
        <fullName evidence="3">Iron transporter FeoA</fullName>
    </submittedName>
</protein>
<evidence type="ECO:0000259" key="2">
    <source>
        <dbReference type="SMART" id="SM00899"/>
    </source>
</evidence>
<evidence type="ECO:0000256" key="1">
    <source>
        <dbReference type="ARBA" id="ARBA00023004"/>
    </source>
</evidence>
<name>A0A0L6U518_9FIRM</name>
<dbReference type="PATRIC" id="fig|52689.4.peg.2381"/>
<dbReference type="STRING" id="52689.AKG39_01560"/>
<evidence type="ECO:0000313" key="4">
    <source>
        <dbReference type="Proteomes" id="UP000036873"/>
    </source>
</evidence>
<dbReference type="PANTHER" id="PTHR43151:SF1">
    <property type="entry name" value="SSR2333 PROTEIN"/>
    <property type="match status" value="1"/>
</dbReference>
<keyword evidence="4" id="KW-1185">Reference proteome</keyword>
<organism evidence="3 4">
    <name type="scientific">Acetobacterium bakii</name>
    <dbReference type="NCBI Taxonomy" id="52689"/>
    <lineage>
        <taxon>Bacteria</taxon>
        <taxon>Bacillati</taxon>
        <taxon>Bacillota</taxon>
        <taxon>Clostridia</taxon>
        <taxon>Eubacteriales</taxon>
        <taxon>Eubacteriaceae</taxon>
        <taxon>Acetobacterium</taxon>
    </lineage>
</organism>
<reference evidence="4" key="1">
    <citation type="submission" date="2015-07" db="EMBL/GenBank/DDBJ databases">
        <title>Draft genome sequence of Acetobacterium bakii DSM 8293, a potential psychrophilic chemical producer through syngas fermentation.</title>
        <authorList>
            <person name="Song Y."/>
            <person name="Hwang S."/>
            <person name="Cho B.-K."/>
        </authorList>
    </citation>
    <scope>NUCLEOTIDE SEQUENCE [LARGE SCALE GENOMIC DNA]</scope>
    <source>
        <strain evidence="4">DSM 8239</strain>
    </source>
</reference>
<dbReference type="Pfam" id="PF04023">
    <property type="entry name" value="FeoA"/>
    <property type="match status" value="1"/>
</dbReference>
<keyword evidence="1" id="KW-0408">Iron</keyword>
<dbReference type="InterPro" id="IPR053184">
    <property type="entry name" value="FeoA-like"/>
</dbReference>